<dbReference type="RefSeq" id="XP_027198099.1">
    <property type="nucleotide sequence ID" value="XM_027342298.1"/>
</dbReference>
<feature type="signal peptide" evidence="3">
    <location>
        <begin position="1"/>
        <end position="22"/>
    </location>
</feature>
<keyword evidence="3" id="KW-0732">Signal</keyword>
<accession>A0A6P6Y1B7</accession>
<dbReference type="AlphaFoldDB" id="A0A6P6Y1B7"/>
<evidence type="ECO:0000313" key="4">
    <source>
        <dbReference type="Proteomes" id="UP000515146"/>
    </source>
</evidence>
<protein>
    <submittedName>
        <fullName evidence="5">Uncharacterized protein LOC113792410</fullName>
    </submittedName>
</protein>
<evidence type="ECO:0000256" key="1">
    <source>
        <dbReference type="SAM" id="Coils"/>
    </source>
</evidence>
<feature type="coiled-coil region" evidence="1">
    <location>
        <begin position="182"/>
        <end position="239"/>
    </location>
</feature>
<name>A0A6P6Y1B7_DERPT</name>
<dbReference type="InParanoid" id="A0A6P6Y1B7"/>
<evidence type="ECO:0000313" key="5">
    <source>
        <dbReference type="RefSeq" id="XP_027198099.1"/>
    </source>
</evidence>
<proteinExistence type="predicted"/>
<evidence type="ECO:0000256" key="3">
    <source>
        <dbReference type="SAM" id="SignalP"/>
    </source>
</evidence>
<reference evidence="5" key="1">
    <citation type="submission" date="2025-08" db="UniProtKB">
        <authorList>
            <consortium name="RefSeq"/>
        </authorList>
    </citation>
    <scope>IDENTIFICATION</scope>
    <source>
        <strain evidence="5">Airmid</strain>
    </source>
</reference>
<keyword evidence="4" id="KW-1185">Reference proteome</keyword>
<evidence type="ECO:0000256" key="2">
    <source>
        <dbReference type="SAM" id="MobiDB-lite"/>
    </source>
</evidence>
<organism evidence="4 5">
    <name type="scientific">Dermatophagoides pteronyssinus</name>
    <name type="common">European house dust mite</name>
    <dbReference type="NCBI Taxonomy" id="6956"/>
    <lineage>
        <taxon>Eukaryota</taxon>
        <taxon>Metazoa</taxon>
        <taxon>Ecdysozoa</taxon>
        <taxon>Arthropoda</taxon>
        <taxon>Chelicerata</taxon>
        <taxon>Arachnida</taxon>
        <taxon>Acari</taxon>
        <taxon>Acariformes</taxon>
        <taxon>Sarcoptiformes</taxon>
        <taxon>Astigmata</taxon>
        <taxon>Psoroptidia</taxon>
        <taxon>Analgoidea</taxon>
        <taxon>Pyroglyphidae</taxon>
        <taxon>Dermatophagoidinae</taxon>
        <taxon>Dermatophagoides</taxon>
    </lineage>
</organism>
<feature type="region of interest" description="Disordered" evidence="2">
    <location>
        <begin position="33"/>
        <end position="56"/>
    </location>
</feature>
<dbReference type="Proteomes" id="UP000515146">
    <property type="component" value="Unplaced"/>
</dbReference>
<dbReference type="KEGG" id="dpte:113792410"/>
<sequence length="241" mass="27811">MNSMKIITVFGLLALLASMGQARNLDLCMNEMSESLPSSTTKRPPTPTKASSPTTLMDPTKLLQRIITQSDQLILETKTALEQYRIEKNYFTTALEKELVLLMKYTEHLKKESSDIDSQNPFFREFVYNAEIQVGKTMGRIHEIMYLGQKGTDPGYVQILHLMDALKTRAYADIGYLFMHGKAEQAQSIKDEILQIEELERQLKSTDFKLTPQTSEQLIEKMLEHERHLEEELYKIEEDNL</sequence>
<gene>
    <name evidence="5" type="primary">LOC113792410</name>
</gene>
<keyword evidence="1" id="KW-0175">Coiled coil</keyword>
<dbReference type="OrthoDB" id="6506662at2759"/>
<feature type="compositionally biased region" description="Low complexity" evidence="2">
    <location>
        <begin position="35"/>
        <end position="56"/>
    </location>
</feature>
<feature type="chain" id="PRO_5027561158" evidence="3">
    <location>
        <begin position="23"/>
        <end position="241"/>
    </location>
</feature>